<keyword evidence="3" id="KW-0443">Lipid metabolism</keyword>
<dbReference type="KEGG" id="kbs:EPA93_12720"/>
<dbReference type="GO" id="GO:0003847">
    <property type="term" value="F:1-alkyl-2-acetylglycerophosphocholine esterase activity"/>
    <property type="evidence" value="ECO:0007669"/>
    <property type="project" value="TreeGrafter"/>
</dbReference>
<evidence type="ECO:0000313" key="6">
    <source>
        <dbReference type="Proteomes" id="UP000290365"/>
    </source>
</evidence>
<accession>A0A4P6JNW9</accession>
<sequence>MANEQNFSDHVHERQFTATSAAKDDFARSSHPHIWRTFVRRLLKGIAVLLILGILSITILLGYLWNEHRTAITLPAPSGSFAVGRTMYDWTDHSHTDSLAPVAGQKRELVVWIWYPAIPTKSSKTVDYLPAPWRAALARYQGVVGSTFLARDPAQVHAHSISNSEVSPAQRTYPVVLMRSGIGAFATDYTTLAEDLASHGYIVVGMDAPYSTSVVVFSDGRVVTKTDAGNPGDADLPVEEQDRLANNLISIWSTDTSFVLSKLDELNRSDPSGTFTHRLDMQKVGIFGHSFGGATAAQFCHDDSRCKAGIDLDGAPYGNVVQQGLHRPFMFLLSDHGDPTDAESRAILSHIQSMYRSLPPDERFWASIRGTSHFNFSDQSLLKDSTLSRVVGAVGSIDARRGLSVIAGCSLQFFDHYLKGNADDVTKNVSQLYPEVQFEAR</sequence>
<keyword evidence="6" id="KW-1185">Reference proteome</keyword>
<dbReference type="PANTHER" id="PTHR10272:SF0">
    <property type="entry name" value="PLATELET-ACTIVATING FACTOR ACETYLHYDROLASE"/>
    <property type="match status" value="1"/>
</dbReference>
<dbReference type="EMBL" id="CP035758">
    <property type="protein sequence ID" value="QBD76820.1"/>
    <property type="molecule type" value="Genomic_DNA"/>
</dbReference>
<name>A0A4P6JNW9_KTERU</name>
<dbReference type="GO" id="GO:0016042">
    <property type="term" value="P:lipid catabolic process"/>
    <property type="evidence" value="ECO:0007669"/>
    <property type="project" value="UniProtKB-KW"/>
</dbReference>
<keyword evidence="1" id="KW-0378">Hydrolase</keyword>
<proteinExistence type="predicted"/>
<dbReference type="SUPFAM" id="SSF53474">
    <property type="entry name" value="alpha/beta-Hydrolases"/>
    <property type="match status" value="1"/>
</dbReference>
<dbReference type="Pfam" id="PF03403">
    <property type="entry name" value="PAF-AH_p_II"/>
    <property type="match status" value="2"/>
</dbReference>
<gene>
    <name evidence="5" type="ORF">EPA93_12720</name>
</gene>
<evidence type="ECO:0000256" key="1">
    <source>
        <dbReference type="ARBA" id="ARBA00022801"/>
    </source>
</evidence>
<feature type="transmembrane region" description="Helical" evidence="4">
    <location>
        <begin position="46"/>
        <end position="65"/>
    </location>
</feature>
<keyword evidence="4" id="KW-0812">Transmembrane</keyword>
<evidence type="ECO:0000256" key="3">
    <source>
        <dbReference type="ARBA" id="ARBA00023098"/>
    </source>
</evidence>
<dbReference type="Proteomes" id="UP000290365">
    <property type="component" value="Chromosome"/>
</dbReference>
<dbReference type="AlphaFoldDB" id="A0A4P6JNW9"/>
<dbReference type="InterPro" id="IPR029058">
    <property type="entry name" value="AB_hydrolase_fold"/>
</dbReference>
<keyword evidence="4" id="KW-1133">Transmembrane helix</keyword>
<evidence type="ECO:0000313" key="5">
    <source>
        <dbReference type="EMBL" id="QBD76820.1"/>
    </source>
</evidence>
<dbReference type="Gene3D" id="3.40.50.1820">
    <property type="entry name" value="alpha/beta hydrolase"/>
    <property type="match status" value="1"/>
</dbReference>
<dbReference type="RefSeq" id="WP_129887884.1">
    <property type="nucleotide sequence ID" value="NZ_CP035758.1"/>
</dbReference>
<dbReference type="OrthoDB" id="9814760at2"/>
<reference evidence="5 6" key="1">
    <citation type="submission" date="2019-01" db="EMBL/GenBank/DDBJ databases">
        <title>Ktedonosporobacter rubrisoli SCAWS-G2.</title>
        <authorList>
            <person name="Huang Y."/>
            <person name="Yan B."/>
        </authorList>
    </citation>
    <scope>NUCLEOTIDE SEQUENCE [LARGE SCALE GENOMIC DNA]</scope>
    <source>
        <strain evidence="5 6">SCAWS-G2</strain>
    </source>
</reference>
<protein>
    <submittedName>
        <fullName evidence="5">Family membership</fullName>
    </submittedName>
</protein>
<dbReference type="PANTHER" id="PTHR10272">
    <property type="entry name" value="PLATELET-ACTIVATING FACTOR ACETYLHYDROLASE"/>
    <property type="match status" value="1"/>
</dbReference>
<keyword evidence="4" id="KW-0472">Membrane</keyword>
<evidence type="ECO:0000256" key="4">
    <source>
        <dbReference type="SAM" id="Phobius"/>
    </source>
</evidence>
<keyword evidence="2" id="KW-0442">Lipid degradation</keyword>
<evidence type="ECO:0000256" key="2">
    <source>
        <dbReference type="ARBA" id="ARBA00022963"/>
    </source>
</evidence>
<organism evidence="5 6">
    <name type="scientific">Ktedonosporobacter rubrisoli</name>
    <dbReference type="NCBI Taxonomy" id="2509675"/>
    <lineage>
        <taxon>Bacteria</taxon>
        <taxon>Bacillati</taxon>
        <taxon>Chloroflexota</taxon>
        <taxon>Ktedonobacteria</taxon>
        <taxon>Ktedonobacterales</taxon>
        <taxon>Ktedonosporobacteraceae</taxon>
        <taxon>Ktedonosporobacter</taxon>
    </lineage>
</organism>